<dbReference type="PATRIC" id="fig|1423801.4.peg.1416"/>
<dbReference type="Pfam" id="PF03073">
    <property type="entry name" value="TspO_MBR"/>
    <property type="match status" value="1"/>
</dbReference>
<evidence type="ECO:0000256" key="2">
    <source>
        <dbReference type="ARBA" id="ARBA00007524"/>
    </source>
</evidence>
<evidence type="ECO:0000313" key="8">
    <source>
        <dbReference type="Proteomes" id="UP000051166"/>
    </source>
</evidence>
<dbReference type="GO" id="GO:0016020">
    <property type="term" value="C:membrane"/>
    <property type="evidence" value="ECO:0007669"/>
    <property type="project" value="UniProtKB-SubCell"/>
</dbReference>
<comment type="caution">
    <text evidence="7">The sequence shown here is derived from an EMBL/GenBank/DDBJ whole genome shotgun (WGS) entry which is preliminary data.</text>
</comment>
<dbReference type="OrthoDB" id="9795496at2"/>
<evidence type="ECO:0000256" key="5">
    <source>
        <dbReference type="ARBA" id="ARBA00023136"/>
    </source>
</evidence>
<dbReference type="Proteomes" id="UP000051166">
    <property type="component" value="Unassembled WGS sequence"/>
</dbReference>
<proteinExistence type="inferred from homology"/>
<evidence type="ECO:0000256" key="3">
    <source>
        <dbReference type="ARBA" id="ARBA00022692"/>
    </source>
</evidence>
<dbReference type="PANTHER" id="PTHR10057">
    <property type="entry name" value="PERIPHERAL-TYPE BENZODIAZEPINE RECEPTOR"/>
    <property type="match status" value="1"/>
</dbReference>
<feature type="transmembrane region" description="Helical" evidence="6">
    <location>
        <begin position="50"/>
        <end position="70"/>
    </location>
</feature>
<evidence type="ECO:0000256" key="6">
    <source>
        <dbReference type="SAM" id="Phobius"/>
    </source>
</evidence>
<evidence type="ECO:0000256" key="1">
    <source>
        <dbReference type="ARBA" id="ARBA00004141"/>
    </source>
</evidence>
<dbReference type="EMBL" id="AZFQ01000052">
    <property type="protein sequence ID" value="KRL97404.1"/>
    <property type="molecule type" value="Genomic_DNA"/>
</dbReference>
<sequence>MQSKRKQFLSLLLTVLVVEAIGSLSALFAGNIKQTYLSLKLPLFSPPASLFGIVWPLLYLLIGVSGYLFFSQKKPRRKQVVLSTLFGLQLLVNFSWSIVFFAGGHYWWGFLLIVILDLLVLCYLLEVYPIHKGASILFYPYFAWLLFATYLTLGVAILN</sequence>
<dbReference type="AlphaFoldDB" id="A0A0R1UVW6"/>
<dbReference type="InterPro" id="IPR004307">
    <property type="entry name" value="TspO_MBR"/>
</dbReference>
<name>A0A0R1UVW6_9LACO</name>
<dbReference type="FunFam" id="1.20.1260.100:FF:000001">
    <property type="entry name" value="translocator protein 2"/>
    <property type="match status" value="1"/>
</dbReference>
<keyword evidence="3 6" id="KW-0812">Transmembrane</keyword>
<feature type="transmembrane region" description="Helical" evidence="6">
    <location>
        <begin position="107"/>
        <end position="125"/>
    </location>
</feature>
<dbReference type="GeneID" id="98308684"/>
<dbReference type="GO" id="GO:0033013">
    <property type="term" value="P:tetrapyrrole metabolic process"/>
    <property type="evidence" value="ECO:0007669"/>
    <property type="project" value="UniProtKB-ARBA"/>
</dbReference>
<keyword evidence="4 6" id="KW-1133">Transmembrane helix</keyword>
<dbReference type="Gene3D" id="1.20.1260.100">
    <property type="entry name" value="TspO/MBR protein"/>
    <property type="match status" value="1"/>
</dbReference>
<dbReference type="STRING" id="1423801.FD50_GL001384"/>
<reference evidence="7 8" key="1">
    <citation type="journal article" date="2015" name="Genome Announc.">
        <title>Expanding the biotechnology potential of lactobacilli through comparative genomics of 213 strains and associated genera.</title>
        <authorList>
            <person name="Sun Z."/>
            <person name="Harris H.M."/>
            <person name="McCann A."/>
            <person name="Guo C."/>
            <person name="Argimon S."/>
            <person name="Zhang W."/>
            <person name="Yang X."/>
            <person name="Jeffery I.B."/>
            <person name="Cooney J.C."/>
            <person name="Kagawa T.F."/>
            <person name="Liu W."/>
            <person name="Song Y."/>
            <person name="Salvetti E."/>
            <person name="Wrobel A."/>
            <person name="Rasinkangas P."/>
            <person name="Parkhill J."/>
            <person name="Rea M.C."/>
            <person name="O'Sullivan O."/>
            <person name="Ritari J."/>
            <person name="Douillard F.P."/>
            <person name="Paul Ross R."/>
            <person name="Yang R."/>
            <person name="Briner A.E."/>
            <person name="Felis G.E."/>
            <person name="de Vos W.M."/>
            <person name="Barrangou R."/>
            <person name="Klaenhammer T.R."/>
            <person name="Caufield P.W."/>
            <person name="Cui Y."/>
            <person name="Zhang H."/>
            <person name="O'Toole P.W."/>
        </authorList>
    </citation>
    <scope>NUCLEOTIDE SEQUENCE [LARGE SCALE GENOMIC DNA]</scope>
    <source>
        <strain evidence="7 8">DSM 16230</strain>
    </source>
</reference>
<dbReference type="CDD" id="cd15904">
    <property type="entry name" value="TSPO_MBR"/>
    <property type="match status" value="1"/>
</dbReference>
<keyword evidence="8" id="KW-1185">Reference proteome</keyword>
<dbReference type="RefSeq" id="WP_056961201.1">
    <property type="nucleotide sequence ID" value="NZ_AZFQ01000052.1"/>
</dbReference>
<organism evidence="7 8">
    <name type="scientific">Liquorilactobacillus satsumensis DSM 16230 = JCM 12392</name>
    <dbReference type="NCBI Taxonomy" id="1423801"/>
    <lineage>
        <taxon>Bacteria</taxon>
        <taxon>Bacillati</taxon>
        <taxon>Bacillota</taxon>
        <taxon>Bacilli</taxon>
        <taxon>Lactobacillales</taxon>
        <taxon>Lactobacillaceae</taxon>
        <taxon>Liquorilactobacillus</taxon>
    </lineage>
</organism>
<dbReference type="InterPro" id="IPR038330">
    <property type="entry name" value="TspO/MBR-related_sf"/>
</dbReference>
<accession>A0A0R1UVW6</accession>
<feature type="transmembrane region" description="Helical" evidence="6">
    <location>
        <begin position="137"/>
        <end position="158"/>
    </location>
</feature>
<feature type="transmembrane region" description="Helical" evidence="6">
    <location>
        <begin position="82"/>
        <end position="101"/>
    </location>
</feature>
<comment type="similarity">
    <text evidence="2">Belongs to the TspO/BZRP family.</text>
</comment>
<dbReference type="PANTHER" id="PTHR10057:SF0">
    <property type="entry name" value="TRANSLOCATOR PROTEIN"/>
    <property type="match status" value="1"/>
</dbReference>
<evidence type="ECO:0000256" key="4">
    <source>
        <dbReference type="ARBA" id="ARBA00022989"/>
    </source>
</evidence>
<gene>
    <name evidence="7" type="ORF">FD50_GL001384</name>
</gene>
<evidence type="ECO:0000313" key="7">
    <source>
        <dbReference type="EMBL" id="KRL97404.1"/>
    </source>
</evidence>
<keyword evidence="5 6" id="KW-0472">Membrane</keyword>
<comment type="subcellular location">
    <subcellularLocation>
        <location evidence="1">Membrane</location>
        <topology evidence="1">Multi-pass membrane protein</topology>
    </subcellularLocation>
</comment>
<dbReference type="PIRSF" id="PIRSF005859">
    <property type="entry name" value="PBR"/>
    <property type="match status" value="1"/>
</dbReference>
<protein>
    <submittedName>
        <fullName evidence="7">Tryptophan-rich sensory protein</fullName>
    </submittedName>
</protein>